<feature type="non-terminal residue" evidence="3">
    <location>
        <position position="239"/>
    </location>
</feature>
<keyword evidence="1" id="KW-0175">Coiled coil</keyword>
<evidence type="ECO:0000259" key="2">
    <source>
        <dbReference type="PROSITE" id="PS52002"/>
    </source>
</evidence>
<keyword evidence="4" id="KW-1185">Reference proteome</keyword>
<dbReference type="InterPro" id="IPR010920">
    <property type="entry name" value="LSM_dom_sf"/>
</dbReference>
<dbReference type="PANTHER" id="PTHR21415:SF1">
    <property type="entry name" value="U7 SNRNA-ASSOCIATED SM-LIKE PROTEIN LSM11"/>
    <property type="match status" value="1"/>
</dbReference>
<dbReference type="Pfam" id="PF01423">
    <property type="entry name" value="LSM"/>
    <property type="match status" value="1"/>
</dbReference>
<evidence type="ECO:0000256" key="1">
    <source>
        <dbReference type="SAM" id="Coils"/>
    </source>
</evidence>
<evidence type="ECO:0000313" key="3">
    <source>
        <dbReference type="EMBL" id="CAH0722120.1"/>
    </source>
</evidence>
<dbReference type="Gene3D" id="2.30.30.100">
    <property type="match status" value="1"/>
</dbReference>
<protein>
    <recommendedName>
        <fullName evidence="2">Sm domain-containing protein</fullName>
    </recommendedName>
</protein>
<dbReference type="SUPFAM" id="SSF50182">
    <property type="entry name" value="Sm-like ribonucleoproteins"/>
    <property type="match status" value="1"/>
</dbReference>
<gene>
    <name evidence="3" type="ORF">BINO364_LOCUS8132</name>
</gene>
<proteinExistence type="predicted"/>
<dbReference type="AlphaFoldDB" id="A0A8J9V8U6"/>
<dbReference type="InterPro" id="IPR047575">
    <property type="entry name" value="Sm"/>
</dbReference>
<feature type="coiled-coil region" evidence="1">
    <location>
        <begin position="64"/>
        <end position="92"/>
    </location>
</feature>
<dbReference type="GO" id="GO:0005683">
    <property type="term" value="C:U7 snRNP"/>
    <property type="evidence" value="ECO:0007669"/>
    <property type="project" value="TreeGrafter"/>
</dbReference>
<dbReference type="GO" id="GO:0071209">
    <property type="term" value="F:U7 snRNA binding"/>
    <property type="evidence" value="ECO:0007669"/>
    <property type="project" value="InterPro"/>
</dbReference>
<dbReference type="EMBL" id="OV170223">
    <property type="protein sequence ID" value="CAH0722120.1"/>
    <property type="molecule type" value="Genomic_DNA"/>
</dbReference>
<dbReference type="Proteomes" id="UP000838878">
    <property type="component" value="Chromosome 3"/>
</dbReference>
<dbReference type="InterPro" id="IPR039267">
    <property type="entry name" value="Lsm11"/>
</dbReference>
<dbReference type="SMART" id="SM00651">
    <property type="entry name" value="Sm"/>
    <property type="match status" value="1"/>
</dbReference>
<accession>A0A8J9V8U6</accession>
<dbReference type="PROSITE" id="PS52002">
    <property type="entry name" value="SM"/>
    <property type="match status" value="1"/>
</dbReference>
<organism evidence="3 4">
    <name type="scientific">Brenthis ino</name>
    <name type="common">lesser marbled fritillary</name>
    <dbReference type="NCBI Taxonomy" id="405034"/>
    <lineage>
        <taxon>Eukaryota</taxon>
        <taxon>Metazoa</taxon>
        <taxon>Ecdysozoa</taxon>
        <taxon>Arthropoda</taxon>
        <taxon>Hexapoda</taxon>
        <taxon>Insecta</taxon>
        <taxon>Pterygota</taxon>
        <taxon>Neoptera</taxon>
        <taxon>Endopterygota</taxon>
        <taxon>Lepidoptera</taxon>
        <taxon>Glossata</taxon>
        <taxon>Ditrysia</taxon>
        <taxon>Papilionoidea</taxon>
        <taxon>Nymphalidae</taxon>
        <taxon>Heliconiinae</taxon>
        <taxon>Argynnini</taxon>
        <taxon>Brenthis</taxon>
    </lineage>
</organism>
<evidence type="ECO:0000313" key="4">
    <source>
        <dbReference type="Proteomes" id="UP000838878"/>
    </source>
</evidence>
<name>A0A8J9V8U6_9NEOP</name>
<dbReference type="GO" id="GO:0006398">
    <property type="term" value="P:mRNA 3'-end processing by stem-loop binding and cleavage"/>
    <property type="evidence" value="ECO:0007669"/>
    <property type="project" value="TreeGrafter"/>
</dbReference>
<dbReference type="InterPro" id="IPR001163">
    <property type="entry name" value="Sm_dom_euk/arc"/>
</dbReference>
<reference evidence="3" key="1">
    <citation type="submission" date="2021-12" db="EMBL/GenBank/DDBJ databases">
        <authorList>
            <person name="Martin H S."/>
        </authorList>
    </citation>
    <scope>NUCLEOTIDE SEQUENCE</scope>
</reference>
<sequence length="239" mass="26764">MSSESSSESEVSACSSKYDPIKALYTNKPKLPVETAPMYENLRQFEAALKYDTLQSSSIVPVGCKELVNKREEEKKMKKEEEERLLQEKNKQRFAQYEGLVTIPKRSKKIKNVLTRIDDMIGPLGALKDCVDQRLRIKVITRNANGIRGVLHATLVAFDKQWNLALSDVLEIWKRKAPKKRKIPPGLGTPVPKGSAAAISAVPVVTETPVGGGILECTRFLPQILIRGEHVVLINIFER</sequence>
<feature type="domain" description="Sm" evidence="2">
    <location>
        <begin position="122"/>
        <end position="239"/>
    </location>
</feature>
<dbReference type="PANTHER" id="PTHR21415">
    <property type="entry name" value="U7 SNRNA-ASSOCIATED SM-LIKE PROTEIN LSM11"/>
    <property type="match status" value="1"/>
</dbReference>
<dbReference type="OrthoDB" id="10002367at2759"/>